<dbReference type="InterPro" id="IPR013563">
    <property type="entry name" value="Oligopep_ABC_C"/>
</dbReference>
<evidence type="ECO:0000256" key="1">
    <source>
        <dbReference type="ARBA" id="ARBA00004417"/>
    </source>
</evidence>
<dbReference type="GO" id="GO:0055085">
    <property type="term" value="P:transmembrane transport"/>
    <property type="evidence" value="ECO:0007669"/>
    <property type="project" value="UniProtKB-ARBA"/>
</dbReference>
<evidence type="ECO:0000256" key="4">
    <source>
        <dbReference type="ARBA" id="ARBA00022741"/>
    </source>
</evidence>
<dbReference type="GO" id="GO:0005886">
    <property type="term" value="C:plasma membrane"/>
    <property type="evidence" value="ECO:0007669"/>
    <property type="project" value="UniProtKB-SubCell"/>
</dbReference>
<dbReference type="GO" id="GO:0005524">
    <property type="term" value="F:ATP binding"/>
    <property type="evidence" value="ECO:0007669"/>
    <property type="project" value="UniProtKB-KW"/>
</dbReference>
<comment type="subcellular location">
    <subcellularLocation>
        <location evidence="1">Cell inner membrane</location>
        <topology evidence="1">Peripheral membrane protein</topology>
    </subcellularLocation>
</comment>
<dbReference type="AlphaFoldDB" id="A0A5N3P5L9"/>
<dbReference type="RefSeq" id="WP_150947949.1">
    <property type="nucleotide sequence ID" value="NZ_VCMV01000049.1"/>
</dbReference>
<keyword evidence="8" id="KW-1185">Reference proteome</keyword>
<dbReference type="InterPro" id="IPR050319">
    <property type="entry name" value="ABC_transp_ATP-bind"/>
</dbReference>
<dbReference type="PROSITE" id="PS50893">
    <property type="entry name" value="ABC_TRANSPORTER_2"/>
    <property type="match status" value="1"/>
</dbReference>
<dbReference type="EMBL" id="VCMV01000049">
    <property type="protein sequence ID" value="KAB0265022.1"/>
    <property type="molecule type" value="Genomic_DNA"/>
</dbReference>
<dbReference type="Pfam" id="PF00005">
    <property type="entry name" value="ABC_tran"/>
    <property type="match status" value="1"/>
</dbReference>
<dbReference type="Pfam" id="PF08352">
    <property type="entry name" value="oligo_HPY"/>
    <property type="match status" value="1"/>
</dbReference>
<dbReference type="InterPro" id="IPR003593">
    <property type="entry name" value="AAA+_ATPase"/>
</dbReference>
<dbReference type="PANTHER" id="PTHR43776:SF7">
    <property type="entry name" value="D,D-DIPEPTIDE TRANSPORT ATP-BINDING PROTEIN DDPF-RELATED"/>
    <property type="match status" value="1"/>
</dbReference>
<accession>A0A5N3P5L9</accession>
<evidence type="ECO:0000259" key="6">
    <source>
        <dbReference type="PROSITE" id="PS50893"/>
    </source>
</evidence>
<dbReference type="CDD" id="cd03257">
    <property type="entry name" value="ABC_NikE_OppD_transporters"/>
    <property type="match status" value="1"/>
</dbReference>
<dbReference type="InterPro" id="IPR027417">
    <property type="entry name" value="P-loop_NTPase"/>
</dbReference>
<reference evidence="7 8" key="1">
    <citation type="journal article" date="2019" name="Microorganisms">
        <title>Genome Insights into the Novel Species Microvirga brassicacearum, a Rapeseed Endophyte with Biotechnological Potential.</title>
        <authorList>
            <person name="Jimenez-Gomez A."/>
            <person name="Saati-Santamaria Z."/>
            <person name="Igual J.M."/>
            <person name="Rivas R."/>
            <person name="Mateos P.F."/>
            <person name="Garcia-Fraile P."/>
        </authorList>
    </citation>
    <scope>NUCLEOTIDE SEQUENCE [LARGE SCALE GENOMIC DNA]</scope>
    <source>
        <strain evidence="7 8">CDVBN77</strain>
    </source>
</reference>
<dbReference type="SMART" id="SM00382">
    <property type="entry name" value="AAA"/>
    <property type="match status" value="1"/>
</dbReference>
<organism evidence="7 8">
    <name type="scientific">Microvirga brassicacearum</name>
    <dbReference type="NCBI Taxonomy" id="2580413"/>
    <lineage>
        <taxon>Bacteria</taxon>
        <taxon>Pseudomonadati</taxon>
        <taxon>Pseudomonadota</taxon>
        <taxon>Alphaproteobacteria</taxon>
        <taxon>Hyphomicrobiales</taxon>
        <taxon>Methylobacteriaceae</taxon>
        <taxon>Microvirga</taxon>
    </lineage>
</organism>
<gene>
    <name evidence="7" type="ORF">FEZ63_20420</name>
</gene>
<dbReference type="SUPFAM" id="SSF52540">
    <property type="entry name" value="P-loop containing nucleoside triphosphate hydrolases"/>
    <property type="match status" value="1"/>
</dbReference>
<keyword evidence="5 7" id="KW-0067">ATP-binding</keyword>
<dbReference type="InterPro" id="IPR017871">
    <property type="entry name" value="ABC_transporter-like_CS"/>
</dbReference>
<dbReference type="OrthoDB" id="9815712at2"/>
<dbReference type="Gene3D" id="3.40.50.300">
    <property type="entry name" value="P-loop containing nucleotide triphosphate hydrolases"/>
    <property type="match status" value="1"/>
</dbReference>
<evidence type="ECO:0000313" key="7">
    <source>
        <dbReference type="EMBL" id="KAB0265022.1"/>
    </source>
</evidence>
<evidence type="ECO:0000256" key="2">
    <source>
        <dbReference type="ARBA" id="ARBA00005417"/>
    </source>
</evidence>
<evidence type="ECO:0000313" key="8">
    <source>
        <dbReference type="Proteomes" id="UP000325684"/>
    </source>
</evidence>
<comment type="similarity">
    <text evidence="2">Belongs to the ABC transporter superfamily.</text>
</comment>
<keyword evidence="3" id="KW-0813">Transport</keyword>
<sequence length="291" mass="32000">MSGDGGRPVVLELRDVSRIFRMSRGPFRRDTITAVDHVSLRVRQSDVLGIVGESGSGKTTLSKMMLGLLAPTSGDVLLDGKPLSDFSRRVLARRIQFVFQDPYSSLNPRRSIGSIIAQPLYIHGIGTRMEREKRARELLDVVGLPARVFDNAPGQLSGGQRQRVVIARALALNPKILVCDEPTSALDVSVQAQILNLLLDLRTEFDLTYVMVSHNLNVIEHMTTEVAVMYLGRIVELAEAGSIFREAAHPYTKILLRSAMTIAPGGGIPDVHFDRNDPAYKRPATPPLSLL</sequence>
<dbReference type="GO" id="GO:0016887">
    <property type="term" value="F:ATP hydrolysis activity"/>
    <property type="evidence" value="ECO:0007669"/>
    <property type="project" value="InterPro"/>
</dbReference>
<evidence type="ECO:0000256" key="3">
    <source>
        <dbReference type="ARBA" id="ARBA00022448"/>
    </source>
</evidence>
<dbReference type="GO" id="GO:0015833">
    <property type="term" value="P:peptide transport"/>
    <property type="evidence" value="ECO:0007669"/>
    <property type="project" value="InterPro"/>
</dbReference>
<dbReference type="PROSITE" id="PS00211">
    <property type="entry name" value="ABC_TRANSPORTER_1"/>
    <property type="match status" value="1"/>
</dbReference>
<dbReference type="PANTHER" id="PTHR43776">
    <property type="entry name" value="TRANSPORT ATP-BINDING PROTEIN"/>
    <property type="match status" value="1"/>
</dbReference>
<dbReference type="InterPro" id="IPR003439">
    <property type="entry name" value="ABC_transporter-like_ATP-bd"/>
</dbReference>
<dbReference type="Proteomes" id="UP000325684">
    <property type="component" value="Unassembled WGS sequence"/>
</dbReference>
<name>A0A5N3P5L9_9HYPH</name>
<comment type="caution">
    <text evidence="7">The sequence shown here is derived from an EMBL/GenBank/DDBJ whole genome shotgun (WGS) entry which is preliminary data.</text>
</comment>
<protein>
    <submittedName>
        <fullName evidence="7">ABC transporter ATP-binding protein</fullName>
    </submittedName>
</protein>
<evidence type="ECO:0000256" key="5">
    <source>
        <dbReference type="ARBA" id="ARBA00022840"/>
    </source>
</evidence>
<proteinExistence type="inferred from homology"/>
<keyword evidence="4" id="KW-0547">Nucleotide-binding</keyword>
<feature type="domain" description="ABC transporter" evidence="6">
    <location>
        <begin position="11"/>
        <end position="256"/>
    </location>
</feature>